<feature type="transmembrane region" description="Helical" evidence="8">
    <location>
        <begin position="337"/>
        <end position="358"/>
    </location>
</feature>
<accession>A0A3D8RC41</accession>
<dbReference type="InterPro" id="IPR005829">
    <property type="entry name" value="Sugar_transporter_CS"/>
</dbReference>
<feature type="transmembrane region" description="Helical" evidence="8">
    <location>
        <begin position="76"/>
        <end position="97"/>
    </location>
</feature>
<dbReference type="InterPro" id="IPR005828">
    <property type="entry name" value="MFS_sugar_transport-like"/>
</dbReference>
<dbReference type="GO" id="GO:0015149">
    <property type="term" value="F:hexose transmembrane transporter activity"/>
    <property type="evidence" value="ECO:0007669"/>
    <property type="project" value="TreeGrafter"/>
</dbReference>
<feature type="transmembrane region" description="Helical" evidence="8">
    <location>
        <begin position="391"/>
        <end position="411"/>
    </location>
</feature>
<evidence type="ECO:0000259" key="9">
    <source>
        <dbReference type="PROSITE" id="PS50850"/>
    </source>
</evidence>
<proteinExistence type="inferred from homology"/>
<evidence type="ECO:0000256" key="4">
    <source>
        <dbReference type="ARBA" id="ARBA00022692"/>
    </source>
</evidence>
<dbReference type="STRING" id="1849047.A0A3D8RC41"/>
<dbReference type="InterPro" id="IPR020846">
    <property type="entry name" value="MFS_dom"/>
</dbReference>
<sequence length="503" mass="54024">MASTGLRQCVRDVTPYLLLLILVSTLGPLQFGFHLAELNSPQDVITCKKKSIWRYDMGRSSTSKLPQCIPMTAAEFAAISSVFTIGGLLGALCAGPVSDAYGRLLAMRINAFFFVLGAILETLSGNILILGVGRLLAGVGAGASTVIVPLYVSEIAPPAERGLFGSLTQVMINVGILVTQTLGYYLSRGSMWRIILAVGFGIGVVQAFGLMIIPESPAWLAAHKHPQKAIHVLQRIRGAGRSINHEIEGWDIPTVAEEERLLSEPPTPTGRRDSIVSKTSQKSVANIGFFQVFRDPLYQPAIIAVVGIMFAQQLCGINSIMMYSVSLLSGVLPIPSSLLTIMISIINLLTTIACAPLADKIGRKSCLLLSISGMGTMSFALAMAMRFEIKILSAISVILFVAFFATGLGPVPFMMASELVGQEAVGATQSWSLGSNYVATFLVAQFFPIINQKLNETFGGKGLVFFVFAGLALLSAIFVAWRVPETKGKKDADEVWGRTRRVD</sequence>
<dbReference type="GO" id="GO:0016020">
    <property type="term" value="C:membrane"/>
    <property type="evidence" value="ECO:0007669"/>
    <property type="project" value="UniProtKB-SubCell"/>
</dbReference>
<dbReference type="Proteomes" id="UP000256645">
    <property type="component" value="Unassembled WGS sequence"/>
</dbReference>
<evidence type="ECO:0000313" key="10">
    <source>
        <dbReference type="EMBL" id="RDW71612.1"/>
    </source>
</evidence>
<gene>
    <name evidence="10" type="ORF">BP6252_08175</name>
</gene>
<dbReference type="PROSITE" id="PS00217">
    <property type="entry name" value="SUGAR_TRANSPORT_2"/>
    <property type="match status" value="1"/>
</dbReference>
<feature type="transmembrane region" description="Helical" evidence="8">
    <location>
        <begin position="301"/>
        <end position="325"/>
    </location>
</feature>
<dbReference type="PROSITE" id="PS50850">
    <property type="entry name" value="MFS"/>
    <property type="match status" value="1"/>
</dbReference>
<keyword evidence="5 8" id="KW-1133">Transmembrane helix</keyword>
<keyword evidence="11" id="KW-1185">Reference proteome</keyword>
<feature type="transmembrane region" description="Helical" evidence="8">
    <location>
        <begin position="16"/>
        <end position="36"/>
    </location>
</feature>
<comment type="similarity">
    <text evidence="2 7">Belongs to the major facilitator superfamily. Sugar transporter (TC 2.A.1.1) family.</text>
</comment>
<keyword evidence="4 8" id="KW-0812">Transmembrane</keyword>
<comment type="subcellular location">
    <subcellularLocation>
        <location evidence="1">Membrane</location>
        <topology evidence="1">Multi-pass membrane protein</topology>
    </subcellularLocation>
</comment>
<dbReference type="InterPro" id="IPR003663">
    <property type="entry name" value="Sugar/inositol_transpt"/>
</dbReference>
<dbReference type="InterPro" id="IPR036259">
    <property type="entry name" value="MFS_trans_sf"/>
</dbReference>
<name>A0A3D8RC41_9HELO</name>
<evidence type="ECO:0000256" key="5">
    <source>
        <dbReference type="ARBA" id="ARBA00022989"/>
    </source>
</evidence>
<dbReference type="InterPro" id="IPR045263">
    <property type="entry name" value="GLUT"/>
</dbReference>
<evidence type="ECO:0000313" key="11">
    <source>
        <dbReference type="Proteomes" id="UP000256645"/>
    </source>
</evidence>
<keyword evidence="3 7" id="KW-0813">Transport</keyword>
<dbReference type="AlphaFoldDB" id="A0A3D8RC41"/>
<dbReference type="OrthoDB" id="4540492at2759"/>
<feature type="transmembrane region" description="Helical" evidence="8">
    <location>
        <begin position="462"/>
        <end position="481"/>
    </location>
</feature>
<dbReference type="PANTHER" id="PTHR23503:SF8">
    <property type="entry name" value="FACILITATED GLUCOSE TRANSPORTER PROTEIN 1"/>
    <property type="match status" value="1"/>
</dbReference>
<dbReference type="Pfam" id="PF00083">
    <property type="entry name" value="Sugar_tr"/>
    <property type="match status" value="1"/>
</dbReference>
<evidence type="ECO:0000256" key="8">
    <source>
        <dbReference type="SAM" id="Phobius"/>
    </source>
</evidence>
<evidence type="ECO:0000256" key="7">
    <source>
        <dbReference type="RuleBase" id="RU003346"/>
    </source>
</evidence>
<dbReference type="PRINTS" id="PR00171">
    <property type="entry name" value="SUGRTRNSPORT"/>
</dbReference>
<dbReference type="PANTHER" id="PTHR23503">
    <property type="entry name" value="SOLUTE CARRIER FAMILY 2"/>
    <property type="match status" value="1"/>
</dbReference>
<feature type="transmembrane region" description="Helical" evidence="8">
    <location>
        <begin position="365"/>
        <end position="385"/>
    </location>
</feature>
<organism evidence="10 11">
    <name type="scientific">Coleophoma cylindrospora</name>
    <dbReference type="NCBI Taxonomy" id="1849047"/>
    <lineage>
        <taxon>Eukaryota</taxon>
        <taxon>Fungi</taxon>
        <taxon>Dikarya</taxon>
        <taxon>Ascomycota</taxon>
        <taxon>Pezizomycotina</taxon>
        <taxon>Leotiomycetes</taxon>
        <taxon>Helotiales</taxon>
        <taxon>Dermateaceae</taxon>
        <taxon>Coleophoma</taxon>
    </lineage>
</organism>
<evidence type="ECO:0000256" key="6">
    <source>
        <dbReference type="ARBA" id="ARBA00023136"/>
    </source>
</evidence>
<evidence type="ECO:0000256" key="1">
    <source>
        <dbReference type="ARBA" id="ARBA00004141"/>
    </source>
</evidence>
<feature type="transmembrane region" description="Helical" evidence="8">
    <location>
        <begin position="431"/>
        <end position="450"/>
    </location>
</feature>
<dbReference type="Gene3D" id="1.20.1250.20">
    <property type="entry name" value="MFS general substrate transporter like domains"/>
    <property type="match status" value="1"/>
</dbReference>
<feature type="transmembrane region" description="Helical" evidence="8">
    <location>
        <begin position="109"/>
        <end position="129"/>
    </location>
</feature>
<reference evidence="10 11" key="1">
    <citation type="journal article" date="2018" name="IMA Fungus">
        <title>IMA Genome-F 9: Draft genome sequence of Annulohypoxylon stygium, Aspergillus mulundensis, Berkeleyomyces basicola (syn. Thielaviopsis basicola), Ceratocystis smalleyi, two Cercospora beticola strains, Coleophoma cylindrospora, Fusarium fracticaudum, Phialophora cf. hyalina, and Morchella septimelata.</title>
        <authorList>
            <person name="Wingfield B.D."/>
            <person name="Bills G.F."/>
            <person name="Dong Y."/>
            <person name="Huang W."/>
            <person name="Nel W.J."/>
            <person name="Swalarsk-Parry B.S."/>
            <person name="Vaghefi N."/>
            <person name="Wilken P.M."/>
            <person name="An Z."/>
            <person name="de Beer Z.W."/>
            <person name="De Vos L."/>
            <person name="Chen L."/>
            <person name="Duong T.A."/>
            <person name="Gao Y."/>
            <person name="Hammerbacher A."/>
            <person name="Kikkert J.R."/>
            <person name="Li Y."/>
            <person name="Li H."/>
            <person name="Li K."/>
            <person name="Li Q."/>
            <person name="Liu X."/>
            <person name="Ma X."/>
            <person name="Naidoo K."/>
            <person name="Pethybridge S.J."/>
            <person name="Sun J."/>
            <person name="Steenkamp E.T."/>
            <person name="van der Nest M.A."/>
            <person name="van Wyk S."/>
            <person name="Wingfield M.J."/>
            <person name="Xiong C."/>
            <person name="Yue Q."/>
            <person name="Zhang X."/>
        </authorList>
    </citation>
    <scope>NUCLEOTIDE SEQUENCE [LARGE SCALE GENOMIC DNA]</scope>
    <source>
        <strain evidence="10 11">BP6252</strain>
    </source>
</reference>
<evidence type="ECO:0000256" key="3">
    <source>
        <dbReference type="ARBA" id="ARBA00022448"/>
    </source>
</evidence>
<feature type="transmembrane region" description="Helical" evidence="8">
    <location>
        <begin position="164"/>
        <end position="186"/>
    </location>
</feature>
<dbReference type="EMBL" id="PDLM01000008">
    <property type="protein sequence ID" value="RDW71612.1"/>
    <property type="molecule type" value="Genomic_DNA"/>
</dbReference>
<protein>
    <recommendedName>
        <fullName evidence="9">Major facilitator superfamily (MFS) profile domain-containing protein</fullName>
    </recommendedName>
</protein>
<feature type="transmembrane region" description="Helical" evidence="8">
    <location>
        <begin position="192"/>
        <end position="213"/>
    </location>
</feature>
<dbReference type="NCBIfam" id="TIGR00879">
    <property type="entry name" value="SP"/>
    <property type="match status" value="1"/>
</dbReference>
<evidence type="ECO:0000256" key="2">
    <source>
        <dbReference type="ARBA" id="ARBA00010992"/>
    </source>
</evidence>
<dbReference type="SUPFAM" id="SSF103473">
    <property type="entry name" value="MFS general substrate transporter"/>
    <property type="match status" value="1"/>
</dbReference>
<comment type="caution">
    <text evidence="10">The sequence shown here is derived from an EMBL/GenBank/DDBJ whole genome shotgun (WGS) entry which is preliminary data.</text>
</comment>
<keyword evidence="6 8" id="KW-0472">Membrane</keyword>
<feature type="domain" description="Major facilitator superfamily (MFS) profile" evidence="9">
    <location>
        <begin position="20"/>
        <end position="487"/>
    </location>
</feature>